<feature type="compositionally biased region" description="Low complexity" evidence="1">
    <location>
        <begin position="82"/>
        <end position="92"/>
    </location>
</feature>
<dbReference type="EMBL" id="JARQWQ010000072">
    <property type="protein sequence ID" value="KAK2554193.1"/>
    <property type="molecule type" value="Genomic_DNA"/>
</dbReference>
<evidence type="ECO:0000256" key="1">
    <source>
        <dbReference type="SAM" id="MobiDB-lite"/>
    </source>
</evidence>
<reference evidence="2" key="2">
    <citation type="journal article" date="2023" name="Science">
        <title>Genomic signatures of disease resistance in endangered staghorn corals.</title>
        <authorList>
            <person name="Vollmer S.V."/>
            <person name="Selwyn J.D."/>
            <person name="Despard B.A."/>
            <person name="Roesel C.L."/>
        </authorList>
    </citation>
    <scope>NUCLEOTIDE SEQUENCE</scope>
    <source>
        <strain evidence="2">K2</strain>
    </source>
</reference>
<dbReference type="AlphaFoldDB" id="A0AAD9UY23"/>
<protein>
    <recommendedName>
        <fullName evidence="4">C2H2-type domain-containing protein</fullName>
    </recommendedName>
</protein>
<feature type="region of interest" description="Disordered" evidence="1">
    <location>
        <begin position="64"/>
        <end position="92"/>
    </location>
</feature>
<feature type="compositionally biased region" description="Basic and acidic residues" evidence="1">
    <location>
        <begin position="64"/>
        <end position="81"/>
    </location>
</feature>
<name>A0AAD9UY23_ACRCE</name>
<keyword evidence="3" id="KW-1185">Reference proteome</keyword>
<evidence type="ECO:0008006" key="4">
    <source>
        <dbReference type="Google" id="ProtNLM"/>
    </source>
</evidence>
<dbReference type="Proteomes" id="UP001249851">
    <property type="component" value="Unassembled WGS sequence"/>
</dbReference>
<sequence length="242" mass="27493">MADDIEDIFVWGEDFEAISAILKDDETVDLHFRSATSETQKKGIICKDCGEKYKTKGGFERYKLAKHTTDSRSKKKERESSDTTNNSTTTHNLQEREIAGLQYLGGYVLHKLYRKHAKANSKESQQAMAVLKKIFVKLESLLRQLTPNVNLQGINLSGITQKAITVSDILSKFDLMVAEAIIKPDNHVRKDVLFSTVKLYVRVRAFSMSKDVIQRHKYTAIKTKSKSVRKEMARSHSAHNGE</sequence>
<comment type="caution">
    <text evidence="2">The sequence shown here is derived from an EMBL/GenBank/DDBJ whole genome shotgun (WGS) entry which is preliminary data.</text>
</comment>
<accession>A0AAD9UY23</accession>
<gene>
    <name evidence="2" type="ORF">P5673_024552</name>
</gene>
<reference evidence="2" key="1">
    <citation type="journal article" date="2023" name="G3 (Bethesda)">
        <title>Whole genome assembly and annotation of the endangered Caribbean coral Acropora cervicornis.</title>
        <authorList>
            <person name="Selwyn J.D."/>
            <person name="Vollmer S.V."/>
        </authorList>
    </citation>
    <scope>NUCLEOTIDE SEQUENCE</scope>
    <source>
        <strain evidence="2">K2</strain>
    </source>
</reference>
<organism evidence="2 3">
    <name type="scientific">Acropora cervicornis</name>
    <name type="common">Staghorn coral</name>
    <dbReference type="NCBI Taxonomy" id="6130"/>
    <lineage>
        <taxon>Eukaryota</taxon>
        <taxon>Metazoa</taxon>
        <taxon>Cnidaria</taxon>
        <taxon>Anthozoa</taxon>
        <taxon>Hexacorallia</taxon>
        <taxon>Scleractinia</taxon>
        <taxon>Astrocoeniina</taxon>
        <taxon>Acroporidae</taxon>
        <taxon>Acropora</taxon>
    </lineage>
</organism>
<evidence type="ECO:0000313" key="2">
    <source>
        <dbReference type="EMBL" id="KAK2554193.1"/>
    </source>
</evidence>
<proteinExistence type="predicted"/>
<evidence type="ECO:0000313" key="3">
    <source>
        <dbReference type="Proteomes" id="UP001249851"/>
    </source>
</evidence>